<dbReference type="Proteomes" id="UP001190700">
    <property type="component" value="Unassembled WGS sequence"/>
</dbReference>
<keyword evidence="2" id="KW-1185">Reference proteome</keyword>
<accession>A0AAE0KRE5</accession>
<proteinExistence type="predicted"/>
<dbReference type="EMBL" id="LGRX02020229">
    <property type="protein sequence ID" value="KAK3257689.1"/>
    <property type="molecule type" value="Genomic_DNA"/>
</dbReference>
<gene>
    <name evidence="1" type="ORF">CYMTET_33236</name>
</gene>
<comment type="caution">
    <text evidence="1">The sequence shown here is derived from an EMBL/GenBank/DDBJ whole genome shotgun (WGS) entry which is preliminary data.</text>
</comment>
<protein>
    <submittedName>
        <fullName evidence="1">Uncharacterized protein</fullName>
    </submittedName>
</protein>
<evidence type="ECO:0000313" key="1">
    <source>
        <dbReference type="EMBL" id="KAK3257689.1"/>
    </source>
</evidence>
<reference evidence="1 2" key="1">
    <citation type="journal article" date="2015" name="Genome Biol. Evol.">
        <title>Comparative Genomics of a Bacterivorous Green Alga Reveals Evolutionary Causalities and Consequences of Phago-Mixotrophic Mode of Nutrition.</title>
        <authorList>
            <person name="Burns J.A."/>
            <person name="Paasch A."/>
            <person name="Narechania A."/>
            <person name="Kim E."/>
        </authorList>
    </citation>
    <scope>NUCLEOTIDE SEQUENCE [LARGE SCALE GENOMIC DNA]</scope>
    <source>
        <strain evidence="1 2">PLY_AMNH</strain>
    </source>
</reference>
<dbReference type="AlphaFoldDB" id="A0AAE0KRE5"/>
<evidence type="ECO:0000313" key="2">
    <source>
        <dbReference type="Proteomes" id="UP001190700"/>
    </source>
</evidence>
<sequence length="304" mass="34333">MGENQRERGGTIYGKRRESKYYDTSFKRVGRALLDETEQANFGFLERMWYGTVKPALVFPTSKVVVIADWRIALLNRGLQIVVLGYLLFNLLEQQTFLLLDVPTNVLTMYSSTGNLTSVQRTVWKQLQDRNHDHEESAYPYCWSGSSYDYVWSDDWVFLHHGCLAGLDGMAATKEGHASFFFTTMEQQKGYVIIERQVDADDCKGVLSASDFHIKNATCAINNADTEDEADNEKIEETVGDERGELDQHGTTSCLCTYQKGFFQVGKLPGTFVLLSARKCFPPSDLFTALPNSHVCVLMSAEFS</sequence>
<organism evidence="1 2">
    <name type="scientific">Cymbomonas tetramitiformis</name>
    <dbReference type="NCBI Taxonomy" id="36881"/>
    <lineage>
        <taxon>Eukaryota</taxon>
        <taxon>Viridiplantae</taxon>
        <taxon>Chlorophyta</taxon>
        <taxon>Pyramimonadophyceae</taxon>
        <taxon>Pyramimonadales</taxon>
        <taxon>Pyramimonadaceae</taxon>
        <taxon>Cymbomonas</taxon>
    </lineage>
</organism>
<name>A0AAE0KRE5_9CHLO</name>